<dbReference type="GO" id="GO:0015628">
    <property type="term" value="P:protein secretion by the type II secretion system"/>
    <property type="evidence" value="ECO:0007669"/>
    <property type="project" value="TreeGrafter"/>
</dbReference>
<feature type="domain" description="Soluble ligand binding" evidence="1">
    <location>
        <begin position="58"/>
        <end position="112"/>
    </location>
</feature>
<evidence type="ECO:0000313" key="3">
    <source>
        <dbReference type="Proteomes" id="UP000323221"/>
    </source>
</evidence>
<dbReference type="EMBL" id="VOIR01000013">
    <property type="protein sequence ID" value="KAA6433886.1"/>
    <property type="molecule type" value="Genomic_DNA"/>
</dbReference>
<proteinExistence type="predicted"/>
<organism evidence="2 3">
    <name type="scientific">Agrococcus sediminis</name>
    <dbReference type="NCBI Taxonomy" id="2599924"/>
    <lineage>
        <taxon>Bacteria</taxon>
        <taxon>Bacillati</taxon>
        <taxon>Actinomycetota</taxon>
        <taxon>Actinomycetes</taxon>
        <taxon>Micrococcales</taxon>
        <taxon>Microbacteriaceae</taxon>
        <taxon>Agrococcus</taxon>
    </lineage>
</organism>
<dbReference type="Gene3D" id="3.10.560.10">
    <property type="entry name" value="Outer membrane lipoprotein wza domain like"/>
    <property type="match status" value="1"/>
</dbReference>
<dbReference type="Gene3D" id="1.10.150.310">
    <property type="entry name" value="Tex RuvX-like domain-like"/>
    <property type="match status" value="1"/>
</dbReference>
<keyword evidence="3" id="KW-1185">Reference proteome</keyword>
<dbReference type="AlphaFoldDB" id="A0A5M8QGM7"/>
<dbReference type="PANTHER" id="PTHR21180">
    <property type="entry name" value="ENDONUCLEASE/EXONUCLEASE/PHOSPHATASE FAMILY DOMAIN-CONTAINING PROTEIN 1"/>
    <property type="match status" value="1"/>
</dbReference>
<dbReference type="InterPro" id="IPR019554">
    <property type="entry name" value="Soluble_ligand-bd"/>
</dbReference>
<dbReference type="GO" id="GO:0003677">
    <property type="term" value="F:DNA binding"/>
    <property type="evidence" value="ECO:0007669"/>
    <property type="project" value="UniProtKB-KW"/>
</dbReference>
<dbReference type="InterPro" id="IPR051675">
    <property type="entry name" value="Endo/Exo/Phosphatase_dom_1"/>
</dbReference>
<dbReference type="RefSeq" id="WP_146356385.1">
    <property type="nucleotide sequence ID" value="NZ_JBIVQT010000002.1"/>
</dbReference>
<dbReference type="Pfam" id="PF12836">
    <property type="entry name" value="HHH_3"/>
    <property type="match status" value="1"/>
</dbReference>
<evidence type="ECO:0000259" key="1">
    <source>
        <dbReference type="Pfam" id="PF10531"/>
    </source>
</evidence>
<dbReference type="Proteomes" id="UP000323221">
    <property type="component" value="Unassembled WGS sequence"/>
</dbReference>
<dbReference type="SUPFAM" id="SSF47781">
    <property type="entry name" value="RuvA domain 2-like"/>
    <property type="match status" value="1"/>
</dbReference>
<name>A0A5M8QGM7_9MICO</name>
<dbReference type="GO" id="GO:0015627">
    <property type="term" value="C:type II protein secretion system complex"/>
    <property type="evidence" value="ECO:0007669"/>
    <property type="project" value="TreeGrafter"/>
</dbReference>
<reference evidence="2 3" key="1">
    <citation type="submission" date="2019-08" db="EMBL/GenBank/DDBJ databases">
        <title>Agrococcus lahaulensis sp. nov., isolated from a cold desert of the Indian Himalayas.</title>
        <authorList>
            <person name="Qu J.H."/>
        </authorList>
    </citation>
    <scope>NUCLEOTIDE SEQUENCE [LARGE SCALE GENOMIC DNA]</scope>
    <source>
        <strain evidence="2 3">NS18</strain>
    </source>
</reference>
<gene>
    <name evidence="2" type="ORF">FQ330_07395</name>
</gene>
<dbReference type="Pfam" id="PF10531">
    <property type="entry name" value="SLBB"/>
    <property type="match status" value="1"/>
</dbReference>
<dbReference type="PANTHER" id="PTHR21180:SF32">
    <property type="entry name" value="ENDONUCLEASE_EXONUCLEASE_PHOSPHATASE FAMILY DOMAIN-CONTAINING PROTEIN 1"/>
    <property type="match status" value="1"/>
</dbReference>
<sequence length="192" mass="18933">MASGDGRLADARWRLGAGAAVLLVLGAVAGGVAQRMVVDAQPAAIVPAPVATASAELVVDVQGAVAEPGVYRLPAGARVLDAVARAGGTVDGAAPGALNLARAVVDGEQLVVPTAEEQAALASAAPEEGGLVSLNRADQSALETLPRVGPSLATAIVAHRDEHGPFTDVAQLDDVPGIGPALLATLTPLVTL</sequence>
<accession>A0A5M8QGM7</accession>
<protein>
    <submittedName>
        <fullName evidence="2">ComEA family DNA-binding protein</fullName>
    </submittedName>
</protein>
<comment type="caution">
    <text evidence="2">The sequence shown here is derived from an EMBL/GenBank/DDBJ whole genome shotgun (WGS) entry which is preliminary data.</text>
</comment>
<evidence type="ECO:0000313" key="2">
    <source>
        <dbReference type="EMBL" id="KAA6433886.1"/>
    </source>
</evidence>
<dbReference type="OrthoDB" id="9758724at2"/>
<dbReference type="InterPro" id="IPR010994">
    <property type="entry name" value="RuvA_2-like"/>
</dbReference>
<keyword evidence="2" id="KW-0238">DNA-binding</keyword>